<evidence type="ECO:0000256" key="1">
    <source>
        <dbReference type="SAM" id="MobiDB-lite"/>
    </source>
</evidence>
<keyword evidence="3" id="KW-1185">Reference proteome</keyword>
<sequence length="414" mass="44811">MANRPAEAAGEVTFATLKAWVAEQDEYMQKYGQMVPLTDDQLRAISVLVARQASPAPASAQDDDDLGDTDWISLLMRYTQTHKYTHTPPKYDEEQVARSHCNSPLWRYRCQVREAPDQWFPDIPRDGSINGSRSDVGLYVRKKDARQYAARCAVRWLMANYYMPSDGKSVTFPYGAVRPRPPPLQKTQSTLNTHPAASISQGPASPAASVAVGHRAELPSSGSSVPPQSSTSNSPPASSSPKAHFESMASWKRSPRRGSDGTSSTSSENANAPANAGRGSSIPGLGLHNSTGNRTPTPRANSNGYSLPKPKAPFPGSYEETTNSHRLETLCRVLQVGLPEYEFSPSSIGVEGFINARITLVPSGGKNSSTTITTLPPGVGEVQDIFTRKAAREKAAQSVLDYLQKSIVKRTPPP</sequence>
<dbReference type="VEuPathDB" id="FungiDB:F503_05387"/>
<name>S3CBN5_OPHP1</name>
<evidence type="ECO:0000313" key="3">
    <source>
        <dbReference type="Proteomes" id="UP000016923"/>
    </source>
</evidence>
<feature type="compositionally biased region" description="Low complexity" evidence="1">
    <location>
        <begin position="219"/>
        <end position="241"/>
    </location>
</feature>
<dbReference type="Proteomes" id="UP000016923">
    <property type="component" value="Unassembled WGS sequence"/>
</dbReference>
<dbReference type="STRING" id="1262450.S3CBN5"/>
<dbReference type="Gene3D" id="3.30.160.20">
    <property type="match status" value="1"/>
</dbReference>
<proteinExistence type="predicted"/>
<dbReference type="EMBL" id="KE148146">
    <property type="protein sequence ID" value="EPE10292.1"/>
    <property type="molecule type" value="Genomic_DNA"/>
</dbReference>
<feature type="compositionally biased region" description="Polar residues" evidence="1">
    <location>
        <begin position="185"/>
        <end position="203"/>
    </location>
</feature>
<dbReference type="HOGENOM" id="CLU_053554_0_0_1"/>
<organism evidence="2 3">
    <name type="scientific">Ophiostoma piceae (strain UAMH 11346)</name>
    <name type="common">Sap stain fungus</name>
    <dbReference type="NCBI Taxonomy" id="1262450"/>
    <lineage>
        <taxon>Eukaryota</taxon>
        <taxon>Fungi</taxon>
        <taxon>Dikarya</taxon>
        <taxon>Ascomycota</taxon>
        <taxon>Pezizomycotina</taxon>
        <taxon>Sordariomycetes</taxon>
        <taxon>Sordariomycetidae</taxon>
        <taxon>Ophiostomatales</taxon>
        <taxon>Ophiostomataceae</taxon>
        <taxon>Ophiostoma</taxon>
    </lineage>
</organism>
<dbReference type="OrthoDB" id="5222339at2759"/>
<reference evidence="2 3" key="1">
    <citation type="journal article" date="2013" name="BMC Genomics">
        <title>The genome and transcriptome of the pine saprophyte Ophiostoma piceae, and a comparison with the bark beetle-associated pine pathogen Grosmannia clavigera.</title>
        <authorList>
            <person name="Haridas S."/>
            <person name="Wang Y."/>
            <person name="Lim L."/>
            <person name="Massoumi Alamouti S."/>
            <person name="Jackman S."/>
            <person name="Docking R."/>
            <person name="Robertson G."/>
            <person name="Birol I."/>
            <person name="Bohlmann J."/>
            <person name="Breuil C."/>
        </authorList>
    </citation>
    <scope>NUCLEOTIDE SEQUENCE [LARGE SCALE GENOMIC DNA]</scope>
    <source>
        <strain evidence="2 3">UAMH 11346</strain>
    </source>
</reference>
<dbReference type="AlphaFoldDB" id="S3CBN5"/>
<dbReference type="SUPFAM" id="SSF54768">
    <property type="entry name" value="dsRNA-binding domain-like"/>
    <property type="match status" value="1"/>
</dbReference>
<accession>S3CBN5</accession>
<feature type="region of interest" description="Disordered" evidence="1">
    <location>
        <begin position="174"/>
        <end position="322"/>
    </location>
</feature>
<protein>
    <submittedName>
        <fullName evidence="2">Rrna-processing protein efg1</fullName>
    </submittedName>
</protein>
<gene>
    <name evidence="2" type="ORF">F503_05387</name>
</gene>
<evidence type="ECO:0000313" key="2">
    <source>
        <dbReference type="EMBL" id="EPE10292.1"/>
    </source>
</evidence>
<dbReference type="eggNOG" id="ENOG502SDVM">
    <property type="taxonomic scope" value="Eukaryota"/>
</dbReference>
<feature type="compositionally biased region" description="Polar residues" evidence="1">
    <location>
        <begin position="288"/>
        <end position="305"/>
    </location>
</feature>